<evidence type="ECO:0000313" key="3">
    <source>
        <dbReference type="Proteomes" id="UP001223144"/>
    </source>
</evidence>
<evidence type="ECO:0000256" key="1">
    <source>
        <dbReference type="SAM" id="MobiDB-lite"/>
    </source>
</evidence>
<accession>A0ABT6HFT2</accession>
<dbReference type="RefSeq" id="WP_279925562.1">
    <property type="nucleotide sequence ID" value="NZ_JARWBG010000001.1"/>
</dbReference>
<feature type="compositionally biased region" description="Basic and acidic residues" evidence="1">
    <location>
        <begin position="1"/>
        <end position="15"/>
    </location>
</feature>
<sequence length="257" mass="27685">MRETDRRTSRPDGHGSAEVLALPPGRELPPGTGAWIVDGLVETMPGLRMRELFALRRDMLTEAEYIVVGVDRELDRAVSLLTSRWAELPSGRRCLHVMVQFVGDAYRHGSLFGESWSAHFARLLADGRPFPEIIALKTYNPVVHCAMAAFSGHPDITMYPDLGGRHASGAPRLAAEVADALAPGAPFDPAGGVLRGIGRPVDLYRERPMSYVAETNAYFAANAAPGDRVLCLLHVPTRAGADSILSALGVPLPSGRV</sequence>
<evidence type="ECO:0000313" key="2">
    <source>
        <dbReference type="EMBL" id="MDH2387441.1"/>
    </source>
</evidence>
<name>A0ABT6HFT2_9ACTN</name>
<keyword evidence="3" id="KW-1185">Reference proteome</keyword>
<proteinExistence type="predicted"/>
<feature type="region of interest" description="Disordered" evidence="1">
    <location>
        <begin position="1"/>
        <end position="23"/>
    </location>
</feature>
<reference evidence="2 3" key="1">
    <citation type="submission" date="2023-04" db="EMBL/GenBank/DDBJ databases">
        <title>Streptomyces chengmaiensis sp. nov. isolated from the stem of mangrove plant in Hainan.</title>
        <authorList>
            <person name="Huang X."/>
            <person name="Zhou S."/>
            <person name="Chu X."/>
            <person name="Xie Y."/>
            <person name="Lin Y."/>
        </authorList>
    </citation>
    <scope>NUCLEOTIDE SEQUENCE [LARGE SCALE GENOMIC DNA]</scope>
    <source>
        <strain evidence="2 3">HNM0663</strain>
    </source>
</reference>
<gene>
    <name evidence="2" type="ORF">QCN29_01290</name>
</gene>
<dbReference type="Proteomes" id="UP001223144">
    <property type="component" value="Unassembled WGS sequence"/>
</dbReference>
<dbReference type="EMBL" id="JARWBG010000001">
    <property type="protein sequence ID" value="MDH2387441.1"/>
    <property type="molecule type" value="Genomic_DNA"/>
</dbReference>
<organism evidence="2 3">
    <name type="scientific">Streptomyces chengmaiensis</name>
    <dbReference type="NCBI Taxonomy" id="3040919"/>
    <lineage>
        <taxon>Bacteria</taxon>
        <taxon>Bacillati</taxon>
        <taxon>Actinomycetota</taxon>
        <taxon>Actinomycetes</taxon>
        <taxon>Kitasatosporales</taxon>
        <taxon>Streptomycetaceae</taxon>
        <taxon>Streptomyces</taxon>
    </lineage>
</organism>
<protein>
    <submittedName>
        <fullName evidence="2">Uncharacterized protein</fullName>
    </submittedName>
</protein>
<comment type="caution">
    <text evidence="2">The sequence shown here is derived from an EMBL/GenBank/DDBJ whole genome shotgun (WGS) entry which is preliminary data.</text>
</comment>